<dbReference type="AlphaFoldDB" id="A0AAJ0UFC8"/>
<gene>
    <name evidence="1" type="ORF">CCR82_07830</name>
</gene>
<organism evidence="1 2">
    <name type="scientific">Halochromatium salexigens</name>
    <name type="common">Chromatium salexigens</name>
    <dbReference type="NCBI Taxonomy" id="49447"/>
    <lineage>
        <taxon>Bacteria</taxon>
        <taxon>Pseudomonadati</taxon>
        <taxon>Pseudomonadota</taxon>
        <taxon>Gammaproteobacteria</taxon>
        <taxon>Chromatiales</taxon>
        <taxon>Chromatiaceae</taxon>
        <taxon>Halochromatium</taxon>
    </lineage>
</organism>
<evidence type="ECO:0008006" key="3">
    <source>
        <dbReference type="Google" id="ProtNLM"/>
    </source>
</evidence>
<evidence type="ECO:0000313" key="1">
    <source>
        <dbReference type="EMBL" id="MBK5930431.1"/>
    </source>
</evidence>
<name>A0AAJ0UFC8_HALSE</name>
<proteinExistence type="predicted"/>
<evidence type="ECO:0000313" key="2">
    <source>
        <dbReference type="Proteomes" id="UP001296967"/>
    </source>
</evidence>
<reference evidence="1" key="1">
    <citation type="submission" date="2017-05" db="EMBL/GenBank/DDBJ databases">
        <authorList>
            <person name="Imhoff J.F."/>
            <person name="Rahn T."/>
            <person name="Kuenzel S."/>
            <person name="Neulinger S.C."/>
        </authorList>
    </citation>
    <scope>NUCLEOTIDE SEQUENCE</scope>
    <source>
        <strain evidence="1">DSM 4395</strain>
    </source>
</reference>
<protein>
    <recommendedName>
        <fullName evidence="3">DUF1826 domain-containing protein</fullName>
    </recommendedName>
</protein>
<keyword evidence="2" id="KW-1185">Reference proteome</keyword>
<dbReference type="Proteomes" id="UP001296967">
    <property type="component" value="Unassembled WGS sequence"/>
</dbReference>
<accession>A0AAJ0UFC8</accession>
<dbReference type="InterPro" id="IPR014955">
    <property type="entry name" value="DUF1826"/>
</dbReference>
<reference evidence="1" key="2">
    <citation type="journal article" date="2020" name="Microorganisms">
        <title>Osmotic Adaptation and Compatible Solute Biosynthesis of Phototrophic Bacteria as Revealed from Genome Analyses.</title>
        <authorList>
            <person name="Imhoff J.F."/>
            <person name="Rahn T."/>
            <person name="Kunzel S."/>
            <person name="Keller A."/>
            <person name="Neulinger S.C."/>
        </authorList>
    </citation>
    <scope>NUCLEOTIDE SEQUENCE</scope>
    <source>
        <strain evidence="1">DSM 4395</strain>
    </source>
</reference>
<sequence>MFWVSATKGSAFISGKVWLSKSYVIALLFLVGWRGDCMTAMALNDLATPQGPVASESRFESAAPRRLPPLTSVILVDDAQQLDHIGDPRISLALWRRGFDPKIERAVAGLPTERLLNGRIALGSTETQAQCMARLQDLLQEHAVEPAGLGWWLADMAMLAELFNGLVKRTLGPRPITARVETLDRVSCPRFHVDRTGLRLLCTYRGLGTEWLPNEEIDRSALANRQPNEVIQHGSQPRALQPFWVGLFKGECFPGNAGRGQVHRSPAVPPDDLRVLFCLDA</sequence>
<dbReference type="Pfam" id="PF08856">
    <property type="entry name" value="DUF1826"/>
    <property type="match status" value="1"/>
</dbReference>
<dbReference type="EMBL" id="NHSF01000051">
    <property type="protein sequence ID" value="MBK5930431.1"/>
    <property type="molecule type" value="Genomic_DNA"/>
</dbReference>
<comment type="caution">
    <text evidence="1">The sequence shown here is derived from an EMBL/GenBank/DDBJ whole genome shotgun (WGS) entry which is preliminary data.</text>
</comment>